<comment type="similarity">
    <text evidence="1">Belongs to the LysR transcriptional regulatory family.</text>
</comment>
<dbReference type="GO" id="GO:0005829">
    <property type="term" value="C:cytosol"/>
    <property type="evidence" value="ECO:0007669"/>
    <property type="project" value="TreeGrafter"/>
</dbReference>
<dbReference type="InterPro" id="IPR050950">
    <property type="entry name" value="HTH-type_LysR_regulators"/>
</dbReference>
<dbReference type="RefSeq" id="WP_132285628.1">
    <property type="nucleotide sequence ID" value="NZ_SKBM01000004.1"/>
</dbReference>
<gene>
    <name evidence="6" type="ORF">EXY23_06095</name>
</gene>
<feature type="domain" description="HTH lysR-type" evidence="5">
    <location>
        <begin position="1"/>
        <end position="58"/>
    </location>
</feature>
<evidence type="ECO:0000256" key="2">
    <source>
        <dbReference type="ARBA" id="ARBA00023015"/>
    </source>
</evidence>
<evidence type="ECO:0000259" key="5">
    <source>
        <dbReference type="PROSITE" id="PS50931"/>
    </source>
</evidence>
<evidence type="ECO:0000313" key="6">
    <source>
        <dbReference type="EMBL" id="TCZ64938.1"/>
    </source>
</evidence>
<dbReference type="PANTHER" id="PTHR30419:SF8">
    <property type="entry name" value="NITROGEN ASSIMILATION TRANSCRIPTIONAL ACTIVATOR-RELATED"/>
    <property type="match status" value="1"/>
</dbReference>
<dbReference type="GO" id="GO:0003677">
    <property type="term" value="F:DNA binding"/>
    <property type="evidence" value="ECO:0007669"/>
    <property type="project" value="UniProtKB-KW"/>
</dbReference>
<dbReference type="SUPFAM" id="SSF53850">
    <property type="entry name" value="Periplasmic binding protein-like II"/>
    <property type="match status" value="1"/>
</dbReference>
<evidence type="ECO:0000256" key="4">
    <source>
        <dbReference type="ARBA" id="ARBA00023163"/>
    </source>
</evidence>
<reference evidence="6 7" key="1">
    <citation type="submission" date="2019-03" db="EMBL/GenBank/DDBJ databases">
        <title>Paracraurococcus aquatilis NE82 genome sequence.</title>
        <authorList>
            <person name="Zhao Y."/>
            <person name="Du Z."/>
        </authorList>
    </citation>
    <scope>NUCLEOTIDE SEQUENCE [LARGE SCALE GENOMIC DNA]</scope>
    <source>
        <strain evidence="6 7">NE82</strain>
    </source>
</reference>
<dbReference type="PANTHER" id="PTHR30419">
    <property type="entry name" value="HTH-TYPE TRANSCRIPTIONAL REGULATOR YBHD"/>
    <property type="match status" value="1"/>
</dbReference>
<accession>A0A4R4DW93</accession>
<dbReference type="Pfam" id="PF00126">
    <property type="entry name" value="HTH_1"/>
    <property type="match status" value="1"/>
</dbReference>
<keyword evidence="4" id="KW-0804">Transcription</keyword>
<dbReference type="FunFam" id="1.10.10.10:FF:000001">
    <property type="entry name" value="LysR family transcriptional regulator"/>
    <property type="match status" value="1"/>
</dbReference>
<dbReference type="SUPFAM" id="SSF46785">
    <property type="entry name" value="Winged helix' DNA-binding domain"/>
    <property type="match status" value="1"/>
</dbReference>
<comment type="caution">
    <text evidence="6">The sequence shown here is derived from an EMBL/GenBank/DDBJ whole genome shotgun (WGS) entry which is preliminary data.</text>
</comment>
<dbReference type="Pfam" id="PF03466">
    <property type="entry name" value="LysR_substrate"/>
    <property type="match status" value="1"/>
</dbReference>
<dbReference type="AlphaFoldDB" id="A0A4R4DW93"/>
<dbReference type="EMBL" id="SKBM01000004">
    <property type="protein sequence ID" value="TCZ64938.1"/>
    <property type="molecule type" value="Genomic_DNA"/>
</dbReference>
<protein>
    <submittedName>
        <fullName evidence="6">LysR family transcriptional regulator</fullName>
    </submittedName>
</protein>
<dbReference type="InterPro" id="IPR005119">
    <property type="entry name" value="LysR_subst-bd"/>
</dbReference>
<proteinExistence type="inferred from homology"/>
<evidence type="ECO:0000256" key="1">
    <source>
        <dbReference type="ARBA" id="ARBA00009437"/>
    </source>
</evidence>
<dbReference type="Gene3D" id="3.40.190.290">
    <property type="match status" value="1"/>
</dbReference>
<dbReference type="InterPro" id="IPR000847">
    <property type="entry name" value="LysR_HTH_N"/>
</dbReference>
<name>A0A4R4DW93_9PROT</name>
<dbReference type="InterPro" id="IPR036388">
    <property type="entry name" value="WH-like_DNA-bd_sf"/>
</dbReference>
<dbReference type="Gene3D" id="1.10.10.10">
    <property type="entry name" value="Winged helix-like DNA-binding domain superfamily/Winged helix DNA-binding domain"/>
    <property type="match status" value="1"/>
</dbReference>
<dbReference type="OrthoDB" id="5297263at2"/>
<dbReference type="InterPro" id="IPR036390">
    <property type="entry name" value="WH_DNA-bd_sf"/>
</dbReference>
<sequence>MTDRALRYFLAVARTGSIRGAAEVLHVAASAISRQILELEAECGQALLERLPRGVVLTEAGRVVADHAQRQADELSLLEDRLRRLQGARQGTVRLCCGAGFLADLLDHGLAGFSTAHPGIAFHVTTATSDGILAALAQGEADIGLAYTPPAQAGLRSVLSIDQPLQAVLPPRHPLALAGLPVPLRSFASEPVALLPPDHGIRQLIARVEADADFRLVPRLETASFELHRRFVAAGMGFAFLPGFTVTAELRAGSVAAVPLRDPLLSEARAHLLVRAGRRMPEAAGRLIDWLAAHMVAFRAMG</sequence>
<evidence type="ECO:0000313" key="7">
    <source>
        <dbReference type="Proteomes" id="UP000295023"/>
    </source>
</evidence>
<organism evidence="6 7">
    <name type="scientific">Roseicella aquatilis</name>
    <dbReference type="NCBI Taxonomy" id="2527868"/>
    <lineage>
        <taxon>Bacteria</taxon>
        <taxon>Pseudomonadati</taxon>
        <taxon>Pseudomonadota</taxon>
        <taxon>Alphaproteobacteria</taxon>
        <taxon>Acetobacterales</taxon>
        <taxon>Roseomonadaceae</taxon>
        <taxon>Roseicella</taxon>
    </lineage>
</organism>
<dbReference type="Proteomes" id="UP000295023">
    <property type="component" value="Unassembled WGS sequence"/>
</dbReference>
<keyword evidence="7" id="KW-1185">Reference proteome</keyword>
<dbReference type="GO" id="GO:0003700">
    <property type="term" value="F:DNA-binding transcription factor activity"/>
    <property type="evidence" value="ECO:0007669"/>
    <property type="project" value="InterPro"/>
</dbReference>
<evidence type="ECO:0000256" key="3">
    <source>
        <dbReference type="ARBA" id="ARBA00023125"/>
    </source>
</evidence>
<dbReference type="PROSITE" id="PS50931">
    <property type="entry name" value="HTH_LYSR"/>
    <property type="match status" value="1"/>
</dbReference>
<keyword evidence="3" id="KW-0238">DNA-binding</keyword>
<keyword evidence="2" id="KW-0805">Transcription regulation</keyword>